<evidence type="ECO:0000313" key="9">
    <source>
        <dbReference type="EMBL" id="KAF2239178.1"/>
    </source>
</evidence>
<organism evidence="9 10">
    <name type="scientific">Viridothelium virens</name>
    <name type="common">Speckled blister lichen</name>
    <name type="synonym">Trypethelium virens</name>
    <dbReference type="NCBI Taxonomy" id="1048519"/>
    <lineage>
        <taxon>Eukaryota</taxon>
        <taxon>Fungi</taxon>
        <taxon>Dikarya</taxon>
        <taxon>Ascomycota</taxon>
        <taxon>Pezizomycotina</taxon>
        <taxon>Dothideomycetes</taxon>
        <taxon>Dothideomycetes incertae sedis</taxon>
        <taxon>Trypetheliales</taxon>
        <taxon>Trypetheliaceae</taxon>
        <taxon>Viridothelium</taxon>
    </lineage>
</organism>
<evidence type="ECO:0000256" key="2">
    <source>
        <dbReference type="ARBA" id="ARBA00022692"/>
    </source>
</evidence>
<evidence type="ECO:0000313" key="10">
    <source>
        <dbReference type="Proteomes" id="UP000800092"/>
    </source>
</evidence>
<feature type="transmembrane region" description="Helical" evidence="7">
    <location>
        <begin position="101"/>
        <end position="123"/>
    </location>
</feature>
<feature type="domain" description="Rhodopsin" evidence="8">
    <location>
        <begin position="40"/>
        <end position="277"/>
    </location>
</feature>
<dbReference type="InterPro" id="IPR052337">
    <property type="entry name" value="SAT4-like"/>
</dbReference>
<evidence type="ECO:0000256" key="7">
    <source>
        <dbReference type="SAM" id="Phobius"/>
    </source>
</evidence>
<evidence type="ECO:0000256" key="4">
    <source>
        <dbReference type="ARBA" id="ARBA00023136"/>
    </source>
</evidence>
<proteinExistence type="inferred from homology"/>
<comment type="subcellular location">
    <subcellularLocation>
        <location evidence="1">Membrane</location>
        <topology evidence="1">Multi-pass membrane protein</topology>
    </subcellularLocation>
</comment>
<name>A0A6A6HMY9_VIRVR</name>
<keyword evidence="2 7" id="KW-0812">Transmembrane</keyword>
<keyword evidence="3 7" id="KW-1133">Transmembrane helix</keyword>
<dbReference type="AlphaFoldDB" id="A0A6A6HMY9"/>
<feature type="transmembrane region" description="Helical" evidence="7">
    <location>
        <begin position="212"/>
        <end position="232"/>
    </location>
</feature>
<gene>
    <name evidence="9" type="ORF">EV356DRAFT_572645</name>
</gene>
<dbReference type="Proteomes" id="UP000800092">
    <property type="component" value="Unassembled WGS sequence"/>
</dbReference>
<dbReference type="GO" id="GO:0016020">
    <property type="term" value="C:membrane"/>
    <property type="evidence" value="ECO:0007669"/>
    <property type="project" value="UniProtKB-SubCell"/>
</dbReference>
<comment type="similarity">
    <text evidence="5">Belongs to the SAT4 family.</text>
</comment>
<feature type="region of interest" description="Disordered" evidence="6">
    <location>
        <begin position="302"/>
        <end position="360"/>
    </location>
</feature>
<evidence type="ECO:0000256" key="6">
    <source>
        <dbReference type="SAM" id="MobiDB-lite"/>
    </source>
</evidence>
<evidence type="ECO:0000256" key="3">
    <source>
        <dbReference type="ARBA" id="ARBA00022989"/>
    </source>
</evidence>
<evidence type="ECO:0000256" key="5">
    <source>
        <dbReference type="ARBA" id="ARBA00038359"/>
    </source>
</evidence>
<evidence type="ECO:0000256" key="1">
    <source>
        <dbReference type="ARBA" id="ARBA00004141"/>
    </source>
</evidence>
<feature type="transmembrane region" description="Helical" evidence="7">
    <location>
        <begin position="177"/>
        <end position="200"/>
    </location>
</feature>
<sequence>MDLSPEEISYEEAHIHDNRAYQQNIPVAIFGLLAFICVVLRPVCRRLSGTLLGLDDWLIIASMFCGIGLIITTCLTTTYGVGRHIIAVQPEDLVKFAKVNFASELLYAPTLALAKLSILALYARIFTTNNRSFAFAIYAVAVWIVLWFIGSYLSIFLECRPISSYWTSGCQLSFETSVATSVLNIISDVMVVALPSWHIWRLQMSTQQKVGVAALLGLGALATAMSIARIAILSAESHQNSPDITYIFVNVYVFTVCEPMIAIICACLPILQKPLRKSQRSILSLSVLRSLLRSDREKSAVSDSRGTWPTVADDQGAAGREYDLEKASTGTTARSPSRDKDMGDHELDDMHLPIVERPVV</sequence>
<feature type="compositionally biased region" description="Basic and acidic residues" evidence="6">
    <location>
        <begin position="336"/>
        <end position="351"/>
    </location>
</feature>
<feature type="transmembrane region" description="Helical" evidence="7">
    <location>
        <begin position="244"/>
        <end position="271"/>
    </location>
</feature>
<feature type="transmembrane region" description="Helical" evidence="7">
    <location>
        <begin position="135"/>
        <end position="157"/>
    </location>
</feature>
<feature type="transmembrane region" description="Helical" evidence="7">
    <location>
        <begin position="25"/>
        <end position="44"/>
    </location>
</feature>
<dbReference type="OrthoDB" id="3529975at2759"/>
<accession>A0A6A6HMY9</accession>
<dbReference type="InterPro" id="IPR049326">
    <property type="entry name" value="Rhodopsin_dom_fungi"/>
</dbReference>
<dbReference type="Pfam" id="PF20684">
    <property type="entry name" value="Fung_rhodopsin"/>
    <property type="match status" value="1"/>
</dbReference>
<reference evidence="9" key="1">
    <citation type="journal article" date="2020" name="Stud. Mycol.">
        <title>101 Dothideomycetes genomes: a test case for predicting lifestyles and emergence of pathogens.</title>
        <authorList>
            <person name="Haridas S."/>
            <person name="Albert R."/>
            <person name="Binder M."/>
            <person name="Bloem J."/>
            <person name="Labutti K."/>
            <person name="Salamov A."/>
            <person name="Andreopoulos B."/>
            <person name="Baker S."/>
            <person name="Barry K."/>
            <person name="Bills G."/>
            <person name="Bluhm B."/>
            <person name="Cannon C."/>
            <person name="Castanera R."/>
            <person name="Culley D."/>
            <person name="Daum C."/>
            <person name="Ezra D."/>
            <person name="Gonzalez J."/>
            <person name="Henrissat B."/>
            <person name="Kuo A."/>
            <person name="Liang C."/>
            <person name="Lipzen A."/>
            <person name="Lutzoni F."/>
            <person name="Magnuson J."/>
            <person name="Mondo S."/>
            <person name="Nolan M."/>
            <person name="Ohm R."/>
            <person name="Pangilinan J."/>
            <person name="Park H.-J."/>
            <person name="Ramirez L."/>
            <person name="Alfaro M."/>
            <person name="Sun H."/>
            <person name="Tritt A."/>
            <person name="Yoshinaga Y."/>
            <person name="Zwiers L.-H."/>
            <person name="Turgeon B."/>
            <person name="Goodwin S."/>
            <person name="Spatafora J."/>
            <person name="Crous P."/>
            <person name="Grigoriev I."/>
        </authorList>
    </citation>
    <scope>NUCLEOTIDE SEQUENCE</scope>
    <source>
        <strain evidence="9">Tuck. ex Michener</strain>
    </source>
</reference>
<keyword evidence="10" id="KW-1185">Reference proteome</keyword>
<dbReference type="PANTHER" id="PTHR33048">
    <property type="entry name" value="PTH11-LIKE INTEGRAL MEMBRANE PROTEIN (AFU_ORTHOLOGUE AFUA_5G11245)"/>
    <property type="match status" value="1"/>
</dbReference>
<dbReference type="PANTHER" id="PTHR33048:SF47">
    <property type="entry name" value="INTEGRAL MEMBRANE PROTEIN-RELATED"/>
    <property type="match status" value="1"/>
</dbReference>
<protein>
    <recommendedName>
        <fullName evidence="8">Rhodopsin domain-containing protein</fullName>
    </recommendedName>
</protein>
<evidence type="ECO:0000259" key="8">
    <source>
        <dbReference type="Pfam" id="PF20684"/>
    </source>
</evidence>
<feature type="transmembrane region" description="Helical" evidence="7">
    <location>
        <begin position="56"/>
        <end position="81"/>
    </location>
</feature>
<keyword evidence="4 7" id="KW-0472">Membrane</keyword>
<dbReference type="EMBL" id="ML991773">
    <property type="protein sequence ID" value="KAF2239178.1"/>
    <property type="molecule type" value="Genomic_DNA"/>
</dbReference>